<keyword evidence="13" id="KW-1185">Reference proteome</keyword>
<dbReference type="EMBL" id="PKFO01000003">
    <property type="protein sequence ID" value="PVH20608.1"/>
    <property type="molecule type" value="Genomic_DNA"/>
</dbReference>
<feature type="domain" description="C2H2-type" evidence="11">
    <location>
        <begin position="226"/>
        <end position="253"/>
    </location>
</feature>
<evidence type="ECO:0000256" key="9">
    <source>
        <dbReference type="PROSITE-ProRule" id="PRU00042"/>
    </source>
</evidence>
<keyword evidence="2" id="KW-0678">Repressor</keyword>
<evidence type="ECO:0000256" key="1">
    <source>
        <dbReference type="ARBA" id="ARBA00004123"/>
    </source>
</evidence>
<evidence type="ECO:0000256" key="8">
    <source>
        <dbReference type="ARBA" id="ARBA00038089"/>
    </source>
</evidence>
<sequence length="613" mass="69072">MSSNYNLHPVTYLNATAEKVMDSEVDFDLDAVSDAVSTNSPTTQSSNGSPQTSFTSQSSANSPVSQASSFGKEFTNAHFGARATGFAGTAFEPAVKQESSNSQQPQPHSHAHPHAHPHNHAHPHSHNHGDVNCSAGASGEKKKPKKTYRKVRDADMKGPFNCQWSGCSLIFETPEQLYDHLCNEHVGRKSSNNLSLTCDWDNCGVTTVKRDHITSHLRVHVPLKPYRCDLCTKSFKRPQDLKKHSRTHEDEHQRKLKKSQKMNEKEGEKQYPVPVLPPHHGPFDVGSAYYPTLGNEMTQRQEVFDLSTSLHPQHSNQPPSDTKKRTLDHNMHMMNGILSDFNFYGSQDSNKRTKVEPQYNMEVYNRLNHVDGFMNNQPNSNHSSTSSQGSVLHSHNMIPNPNSHYSYGANPQTNYYEAEKFFNNLSSSIEMQYQSMMGPNGSTQAAAPNQQYPQQAPQQQLYPMLPQYQNKPYDNNSHFVNNHNSGYTPKFPQVNRQLSGGQYGANPYGSVEYESISNTQKSAKKLDDDSSKDSTEDDEADILANFNKLSINDKNSAEFDLETVKRHRDMINFVCKQLAAMGQKMKEQEHKQQAKDVRIKDNKQSLYPTITAF</sequence>
<dbReference type="VEuPathDB" id="FungiDB:CXQ85_002404"/>
<dbReference type="GO" id="GO:0005634">
    <property type="term" value="C:nucleus"/>
    <property type="evidence" value="ECO:0007669"/>
    <property type="project" value="UniProtKB-SubCell"/>
</dbReference>
<keyword evidence="7" id="KW-0539">Nucleus</keyword>
<evidence type="ECO:0000256" key="7">
    <source>
        <dbReference type="ARBA" id="ARBA00023242"/>
    </source>
</evidence>
<keyword evidence="6" id="KW-0862">Zinc</keyword>
<dbReference type="AlphaFoldDB" id="A0A2V1AS10"/>
<feature type="compositionally biased region" description="Polar residues" evidence="10">
    <location>
        <begin position="36"/>
        <end position="55"/>
    </location>
</feature>
<feature type="compositionally biased region" description="Low complexity" evidence="10">
    <location>
        <begin position="444"/>
        <end position="454"/>
    </location>
</feature>
<comment type="caution">
    <text evidence="12">The sequence shown here is derived from an EMBL/GenBank/DDBJ whole genome shotgun (WGS) entry which is preliminary data.</text>
</comment>
<dbReference type="InterPro" id="IPR036236">
    <property type="entry name" value="Znf_C2H2_sf"/>
</dbReference>
<dbReference type="RefSeq" id="XP_025341548.1">
    <property type="nucleotide sequence ID" value="XM_025486083.1"/>
</dbReference>
<evidence type="ECO:0000259" key="11">
    <source>
        <dbReference type="PROSITE" id="PS50157"/>
    </source>
</evidence>
<dbReference type="PANTHER" id="PTHR47257:SF1">
    <property type="entry name" value="PH-RESPONSE TRANSCRIPTION FACTOR PACC_RIM101"/>
    <property type="match status" value="1"/>
</dbReference>
<dbReference type="FunFam" id="3.30.160.60:FF:000072">
    <property type="entry name" value="zinc finger protein 143 isoform X1"/>
    <property type="match status" value="1"/>
</dbReference>
<evidence type="ECO:0000313" key="12">
    <source>
        <dbReference type="EMBL" id="PVH20608.1"/>
    </source>
</evidence>
<feature type="compositionally biased region" description="Low complexity" evidence="10">
    <location>
        <begin position="375"/>
        <end position="390"/>
    </location>
</feature>
<evidence type="ECO:0000256" key="3">
    <source>
        <dbReference type="ARBA" id="ARBA00022723"/>
    </source>
</evidence>
<proteinExistence type="inferred from homology"/>
<feature type="domain" description="C2H2-type" evidence="11">
    <location>
        <begin position="160"/>
        <end position="190"/>
    </location>
</feature>
<dbReference type="SUPFAM" id="SSF57667">
    <property type="entry name" value="beta-beta-alpha zinc fingers"/>
    <property type="match status" value="2"/>
</dbReference>
<organism evidence="12 13">
    <name type="scientific">Candidozyma haemuli</name>
    <dbReference type="NCBI Taxonomy" id="45357"/>
    <lineage>
        <taxon>Eukaryota</taxon>
        <taxon>Fungi</taxon>
        <taxon>Dikarya</taxon>
        <taxon>Ascomycota</taxon>
        <taxon>Saccharomycotina</taxon>
        <taxon>Pichiomycetes</taxon>
        <taxon>Metschnikowiaceae</taxon>
        <taxon>Candidozyma</taxon>
    </lineage>
</organism>
<protein>
    <recommendedName>
        <fullName evidence="11">C2H2-type domain-containing protein</fullName>
    </recommendedName>
</protein>
<evidence type="ECO:0000256" key="6">
    <source>
        <dbReference type="ARBA" id="ARBA00022833"/>
    </source>
</evidence>
<dbReference type="GO" id="GO:0045944">
    <property type="term" value="P:positive regulation of transcription by RNA polymerase II"/>
    <property type="evidence" value="ECO:0007669"/>
    <property type="project" value="TreeGrafter"/>
</dbReference>
<feature type="compositionally biased region" description="Polar residues" evidence="10">
    <location>
        <begin position="391"/>
        <end position="405"/>
    </location>
</feature>
<feature type="region of interest" description="Disordered" evidence="10">
    <location>
        <begin position="239"/>
        <end position="278"/>
    </location>
</feature>
<dbReference type="InterPro" id="IPR050806">
    <property type="entry name" value="pacC/RIM101"/>
</dbReference>
<comment type="subcellular location">
    <subcellularLocation>
        <location evidence="1">Nucleus</location>
    </subcellularLocation>
</comment>
<dbReference type="Pfam" id="PF00096">
    <property type="entry name" value="zf-C2H2"/>
    <property type="match status" value="1"/>
</dbReference>
<reference evidence="12 13" key="1">
    <citation type="submission" date="2017-12" db="EMBL/GenBank/DDBJ databases">
        <title>Genome Sequence of a Multidrug-Resistant Candida haemulonii Isolate from a Patient with Chronic Leg Ulcers in Israel.</title>
        <authorList>
            <person name="Chow N.A."/>
            <person name="Gade L."/>
            <person name="Batra D."/>
            <person name="Rowe L.A."/>
            <person name="Ben-Ami R."/>
            <person name="Loparev V.N."/>
            <person name="Litvintseva A.P."/>
        </authorList>
    </citation>
    <scope>NUCLEOTIDE SEQUENCE [LARGE SCALE GENOMIC DNA]</scope>
    <source>
        <strain evidence="12 13">B11899</strain>
    </source>
</reference>
<evidence type="ECO:0000256" key="4">
    <source>
        <dbReference type="ARBA" id="ARBA00022737"/>
    </source>
</evidence>
<feature type="compositionally biased region" description="Low complexity" evidence="10">
    <location>
        <begin position="56"/>
        <end position="69"/>
    </location>
</feature>
<dbReference type="OrthoDB" id="6155966at2759"/>
<feature type="compositionally biased region" description="Basic residues" evidence="10">
    <location>
        <begin position="109"/>
        <end position="126"/>
    </location>
</feature>
<dbReference type="InterPro" id="IPR013087">
    <property type="entry name" value="Znf_C2H2_type"/>
</dbReference>
<name>A0A2V1AS10_9ASCO</name>
<dbReference type="PROSITE" id="PS50157">
    <property type="entry name" value="ZINC_FINGER_C2H2_2"/>
    <property type="match status" value="3"/>
</dbReference>
<dbReference type="PANTHER" id="PTHR47257">
    <property type="entry name" value="PH-RESPONSE TRANSCRIPTION FACTOR PACC/RIM101"/>
    <property type="match status" value="1"/>
</dbReference>
<feature type="domain" description="C2H2-type" evidence="11">
    <location>
        <begin position="196"/>
        <end position="225"/>
    </location>
</feature>
<dbReference type="GO" id="GO:0000978">
    <property type="term" value="F:RNA polymerase II cis-regulatory region sequence-specific DNA binding"/>
    <property type="evidence" value="ECO:0007669"/>
    <property type="project" value="UniProtKB-ARBA"/>
</dbReference>
<evidence type="ECO:0000256" key="10">
    <source>
        <dbReference type="SAM" id="MobiDB-lite"/>
    </source>
</evidence>
<gene>
    <name evidence="12" type="ORF">CXQ85_002404</name>
</gene>
<accession>A0A2V1AS10</accession>
<dbReference type="Proteomes" id="UP000244309">
    <property type="component" value="Unassembled WGS sequence"/>
</dbReference>
<dbReference type="GO" id="GO:0008270">
    <property type="term" value="F:zinc ion binding"/>
    <property type="evidence" value="ECO:0007669"/>
    <property type="project" value="UniProtKB-KW"/>
</dbReference>
<keyword evidence="4" id="KW-0677">Repeat</keyword>
<feature type="region of interest" description="Disordered" evidence="10">
    <location>
        <begin position="435"/>
        <end position="454"/>
    </location>
</feature>
<feature type="compositionally biased region" description="Low complexity" evidence="10">
    <location>
        <begin position="99"/>
        <end position="108"/>
    </location>
</feature>
<dbReference type="Gene3D" id="3.30.160.60">
    <property type="entry name" value="Classic Zinc Finger"/>
    <property type="match status" value="2"/>
</dbReference>
<feature type="compositionally biased region" description="Basic and acidic residues" evidence="10">
    <location>
        <begin position="239"/>
        <end position="253"/>
    </location>
</feature>
<dbReference type="PROSITE" id="PS00028">
    <property type="entry name" value="ZINC_FINGER_C2H2_1"/>
    <property type="match status" value="2"/>
</dbReference>
<feature type="region of interest" description="Disordered" evidence="10">
    <location>
        <begin position="374"/>
        <end position="405"/>
    </location>
</feature>
<comment type="similarity">
    <text evidence="8">Belongs to the pacC/RIM101 family.</text>
</comment>
<feature type="region of interest" description="Disordered" evidence="10">
    <location>
        <begin position="36"/>
        <end position="69"/>
    </location>
</feature>
<keyword evidence="3" id="KW-0479">Metal-binding</keyword>
<feature type="region of interest" description="Disordered" evidence="10">
    <location>
        <begin position="94"/>
        <end position="150"/>
    </location>
</feature>
<evidence type="ECO:0000256" key="2">
    <source>
        <dbReference type="ARBA" id="ARBA00022491"/>
    </source>
</evidence>
<keyword evidence="5 9" id="KW-0863">Zinc-finger</keyword>
<evidence type="ECO:0000313" key="13">
    <source>
        <dbReference type="Proteomes" id="UP000244309"/>
    </source>
</evidence>
<dbReference type="SMART" id="SM00355">
    <property type="entry name" value="ZnF_C2H2"/>
    <property type="match status" value="3"/>
</dbReference>
<dbReference type="GO" id="GO:0000981">
    <property type="term" value="F:DNA-binding transcription factor activity, RNA polymerase II-specific"/>
    <property type="evidence" value="ECO:0007669"/>
    <property type="project" value="UniProtKB-ARBA"/>
</dbReference>
<evidence type="ECO:0000256" key="5">
    <source>
        <dbReference type="ARBA" id="ARBA00022771"/>
    </source>
</evidence>
<dbReference type="GeneID" id="37007735"/>
<dbReference type="STRING" id="45357.A0A2V1AS10"/>